<evidence type="ECO:0000256" key="3">
    <source>
        <dbReference type="ARBA" id="ARBA00022806"/>
    </source>
</evidence>
<keyword evidence="4 9" id="KW-0067">ATP-binding</keyword>
<dbReference type="InterPro" id="IPR000212">
    <property type="entry name" value="DNA_helicase_UvrD/REP"/>
</dbReference>
<evidence type="ECO:0000259" key="11">
    <source>
        <dbReference type="PROSITE" id="PS51217"/>
    </source>
</evidence>
<dbReference type="Pfam" id="PF13361">
    <property type="entry name" value="UvrD_C"/>
    <property type="match status" value="1"/>
</dbReference>
<dbReference type="PROSITE" id="PS51198">
    <property type="entry name" value="UVRD_HELICASE_ATP_BIND"/>
    <property type="match status" value="1"/>
</dbReference>
<dbReference type="EMBL" id="FLUQ01000001">
    <property type="protein sequence ID" value="SBV91352.1"/>
    <property type="molecule type" value="Genomic_DNA"/>
</dbReference>
<dbReference type="GO" id="GO:0016887">
    <property type="term" value="F:ATP hydrolysis activity"/>
    <property type="evidence" value="ECO:0007669"/>
    <property type="project" value="RHEA"/>
</dbReference>
<evidence type="ECO:0000256" key="9">
    <source>
        <dbReference type="PROSITE-ProRule" id="PRU00560"/>
    </source>
</evidence>
<evidence type="ECO:0000313" key="12">
    <source>
        <dbReference type="EMBL" id="SBV91352.1"/>
    </source>
</evidence>
<keyword evidence="2 9" id="KW-0378">Hydrolase</keyword>
<evidence type="ECO:0000259" key="10">
    <source>
        <dbReference type="PROSITE" id="PS51198"/>
    </source>
</evidence>
<dbReference type="GO" id="GO:0003677">
    <property type="term" value="F:DNA binding"/>
    <property type="evidence" value="ECO:0007669"/>
    <property type="project" value="InterPro"/>
</dbReference>
<evidence type="ECO:0000256" key="4">
    <source>
        <dbReference type="ARBA" id="ARBA00022840"/>
    </source>
</evidence>
<dbReference type="AlphaFoldDB" id="A0A212IW13"/>
<dbReference type="GO" id="GO:0005524">
    <property type="term" value="F:ATP binding"/>
    <property type="evidence" value="ECO:0007669"/>
    <property type="project" value="UniProtKB-UniRule"/>
</dbReference>
<sequence length="1093" mass="119659">MATGMEQITASAGSGKTYTLTRRFLWHLAGALPDGGPSLCLLEGREAPRGDNAPYSLAGILAATFTNKAAAEMQARVVRELKQQALAKGKGDPEFPLTPEQARHWITVILRRYDAVNIRTIDSLLNLLVRLNALSLSLPPDFAPLFTLDEALLPLYDALLDQADQEPEGYVANLLRGACRSLLFHHRAKGVAAGDILRKRLRELIDLHLNGSPLPSEEDGKKAAAMLASLCAAMHDAAAALGTMVDDENLSLNANALKFLQKCQECPAMTVPDFADSFAQKADFDEWLNKASKGKASADAAAAFRDLLAAYGRLKAYGPPLVTTREYMPLVALAMPLLEGLETVQRESGSVPASRLPSLARESLESGNGVSDAFCRLGDTLVHLLFDEFQDTSTDQWRAIIPLVEECLARGGTLTYVGDVKQAIYGWRGGNAELFNAVALDENLTAMLPEPPRTTTLDCNWRSAPAIVHTNNRIFGQLADAAFVGRILEAMLPAATEPGVFADAARSLAASFAGCRQDVPEKNRSKEGYVRLTRIEAKYTADLMDAVKEALRVLLQGGLQDGILSRRNPGEVAVLVRTNREAGLVSDWLAEWRIPVATEHSFRLGSHPLVTRLVDTLAFLEYPMDDTAFWSAAGSPELFGDRMPGFATLTDWLAAARELPAAPPLYAAFRAAFPEAWQRTLAPFHDQTGLLSAYDMVRELIRHCRLFERFPEQAPFLQRFSEVAYAAESKGFSSLSAFLEYWAESGMDERVPMPENMDAVRILSMHKAKGLEFPVVVVPFHHQADPPYKPLAIDASSGTPLVTYRENSAAESIRGIVEQINLLYVAWTRPTEELYGFITQSGHSASRSSLGKALETLLETTPFTHGEFTYGKLPLPPLLAGGSPAPCPIAEIPAETPVEPAPLAQETGLPLMAWLPRLKIFRNPMGEKGFSERQRGLLAHACLESLRLTGDLAADVARAVDQGLRAFPIPMPDPDGVRRAMADMLAWYGSLPETATWMRHGSPEQPLMDADGSIRRVDLLVDAPDAPLLAVEYKTGRPSPDHILQVERYLSLLSRSVRRREPERETTGIVVYLDRRECIPVACPPVPGQEDRP</sequence>
<evidence type="ECO:0000256" key="8">
    <source>
        <dbReference type="ARBA" id="ARBA00048988"/>
    </source>
</evidence>
<dbReference type="InterPro" id="IPR014017">
    <property type="entry name" value="DNA_helicase_UvrD-like_C"/>
</dbReference>
<proteinExistence type="predicted"/>
<keyword evidence="1 9" id="KW-0547">Nucleotide-binding</keyword>
<keyword evidence="3 9" id="KW-0347">Helicase</keyword>
<evidence type="ECO:0000256" key="5">
    <source>
        <dbReference type="ARBA" id="ARBA00023235"/>
    </source>
</evidence>
<feature type="binding site" evidence="9">
    <location>
        <begin position="10"/>
        <end position="17"/>
    </location>
    <ligand>
        <name>ATP</name>
        <dbReference type="ChEBI" id="CHEBI:30616"/>
    </ligand>
</feature>
<accession>A0A212IW13</accession>
<keyword evidence="5" id="KW-0413">Isomerase</keyword>
<evidence type="ECO:0000256" key="7">
    <source>
        <dbReference type="ARBA" id="ARBA00034808"/>
    </source>
</evidence>
<dbReference type="PROSITE" id="PS51217">
    <property type="entry name" value="UVRD_HELICASE_CTER"/>
    <property type="match status" value="1"/>
</dbReference>
<dbReference type="Pfam" id="PF00580">
    <property type="entry name" value="UvrD-helicase"/>
    <property type="match status" value="1"/>
</dbReference>
<gene>
    <name evidence="12" type="ORF">KL86DPRO_10177</name>
</gene>
<dbReference type="Gene3D" id="3.40.50.300">
    <property type="entry name" value="P-loop containing nucleotide triphosphate hydrolases"/>
    <property type="match status" value="4"/>
</dbReference>
<dbReference type="EC" id="5.6.2.4" evidence="7"/>
<dbReference type="GO" id="GO:0043138">
    <property type="term" value="F:3'-5' DNA helicase activity"/>
    <property type="evidence" value="ECO:0007669"/>
    <property type="project" value="UniProtKB-EC"/>
</dbReference>
<dbReference type="PANTHER" id="PTHR11070:SF67">
    <property type="entry name" value="DNA 3'-5' HELICASE"/>
    <property type="match status" value="1"/>
</dbReference>
<reference evidence="12" key="1">
    <citation type="submission" date="2016-04" db="EMBL/GenBank/DDBJ databases">
        <authorList>
            <person name="Evans L.H."/>
            <person name="Alamgir A."/>
            <person name="Owens N."/>
            <person name="Weber N.D."/>
            <person name="Virtaneva K."/>
            <person name="Barbian K."/>
            <person name="Babar A."/>
            <person name="Rosenke K."/>
        </authorList>
    </citation>
    <scope>NUCLEOTIDE SEQUENCE</scope>
    <source>
        <strain evidence="12">86</strain>
    </source>
</reference>
<dbReference type="GO" id="GO:0000725">
    <property type="term" value="P:recombinational repair"/>
    <property type="evidence" value="ECO:0007669"/>
    <property type="project" value="TreeGrafter"/>
</dbReference>
<dbReference type="InterPro" id="IPR027417">
    <property type="entry name" value="P-loop_NTPase"/>
</dbReference>
<comment type="catalytic activity">
    <reaction evidence="6">
        <text>Couples ATP hydrolysis with the unwinding of duplex DNA by translocating in the 3'-5' direction.</text>
        <dbReference type="EC" id="5.6.2.4"/>
    </reaction>
</comment>
<comment type="catalytic activity">
    <reaction evidence="8">
        <text>ATP + H2O = ADP + phosphate + H(+)</text>
        <dbReference type="Rhea" id="RHEA:13065"/>
        <dbReference type="ChEBI" id="CHEBI:15377"/>
        <dbReference type="ChEBI" id="CHEBI:15378"/>
        <dbReference type="ChEBI" id="CHEBI:30616"/>
        <dbReference type="ChEBI" id="CHEBI:43474"/>
        <dbReference type="ChEBI" id="CHEBI:456216"/>
        <dbReference type="EC" id="5.6.2.4"/>
    </reaction>
</comment>
<dbReference type="GO" id="GO:0005829">
    <property type="term" value="C:cytosol"/>
    <property type="evidence" value="ECO:0007669"/>
    <property type="project" value="TreeGrafter"/>
</dbReference>
<evidence type="ECO:0000256" key="6">
    <source>
        <dbReference type="ARBA" id="ARBA00034617"/>
    </source>
</evidence>
<evidence type="ECO:0000256" key="2">
    <source>
        <dbReference type="ARBA" id="ARBA00022801"/>
    </source>
</evidence>
<feature type="domain" description="UvrD-like helicase C-terminal" evidence="11">
    <location>
        <begin position="499"/>
        <end position="770"/>
    </location>
</feature>
<protein>
    <recommendedName>
        <fullName evidence="7">DNA 3'-5' helicase</fullName>
        <ecNumber evidence="7">5.6.2.4</ecNumber>
    </recommendedName>
</protein>
<feature type="domain" description="UvrD-like helicase ATP-binding" evidence="10">
    <location>
        <begin position="1"/>
        <end position="464"/>
    </location>
</feature>
<dbReference type="InterPro" id="IPR014016">
    <property type="entry name" value="UvrD-like_ATP-bd"/>
</dbReference>
<dbReference type="SUPFAM" id="SSF52540">
    <property type="entry name" value="P-loop containing nucleoside triphosphate hydrolases"/>
    <property type="match status" value="1"/>
</dbReference>
<organism evidence="12">
    <name type="scientific">uncultured delta proteobacterium</name>
    <dbReference type="NCBI Taxonomy" id="34034"/>
    <lineage>
        <taxon>Bacteria</taxon>
        <taxon>Deltaproteobacteria</taxon>
        <taxon>environmental samples</taxon>
    </lineage>
</organism>
<name>A0A212IW13_9DELT</name>
<dbReference type="PANTHER" id="PTHR11070">
    <property type="entry name" value="UVRD / RECB / PCRA DNA HELICASE FAMILY MEMBER"/>
    <property type="match status" value="1"/>
</dbReference>
<evidence type="ECO:0000256" key="1">
    <source>
        <dbReference type="ARBA" id="ARBA00022741"/>
    </source>
</evidence>